<comment type="caution">
    <text evidence="1">The sequence shown here is derived from an EMBL/GenBank/DDBJ whole genome shotgun (WGS) entry which is preliminary data.</text>
</comment>
<evidence type="ECO:0000313" key="1">
    <source>
        <dbReference type="EMBL" id="RGQ33554.1"/>
    </source>
</evidence>
<evidence type="ECO:0000313" key="2">
    <source>
        <dbReference type="Proteomes" id="UP000284751"/>
    </source>
</evidence>
<dbReference type="AlphaFoldDB" id="A0A412ARE9"/>
<protein>
    <recommendedName>
        <fullName evidence="3">Antirestriction protein ArdA</fullName>
    </recommendedName>
</protein>
<dbReference type="Proteomes" id="UP000284751">
    <property type="component" value="Unassembled WGS sequence"/>
</dbReference>
<sequence length="378" mass="43150">MIKLKIKYGNSQTALRFPCTEKEMNAALERIHAEDVTPLELYVSEVVFPEELGCLQDRFVNLDEVNFLGKRMDSFFSDEEYQFYEAMKLEGFYTLPDLINLSFNLNRYPLIQDIGDMGKIGREYLLTVKGCLPADDANDPKYAKLGRELIQSGKGIFTEHGLLFVDEDTPFIRDYDGQNFPAYVYEEMLCFLRAEYNGKTEFLYLPCEEEAIDKALSRLGAPTPDDVELSWEDICIDSDKWIGRFKDIAAEEGIYELNKLAAAVNSADMDLGKLWAVAEYGKAEDAKQLSRLAENLDYFTFIVGASNYEEVGIYVTENNADFSVNPSVEKFFDYRAFGEYIGEIYYGKFVDGGFIYNDTDTSLLDILYQDEPMTMGGM</sequence>
<accession>A0A412ARE9</accession>
<reference evidence="1 2" key="1">
    <citation type="submission" date="2018-08" db="EMBL/GenBank/DDBJ databases">
        <title>A genome reference for cultivated species of the human gut microbiota.</title>
        <authorList>
            <person name="Zou Y."/>
            <person name="Xue W."/>
            <person name="Luo G."/>
        </authorList>
    </citation>
    <scope>NUCLEOTIDE SEQUENCE [LARGE SCALE GENOMIC DNA]</scope>
    <source>
        <strain evidence="1 2">AF28-26</strain>
    </source>
</reference>
<dbReference type="EMBL" id="QRTC01000097">
    <property type="protein sequence ID" value="RGQ33554.1"/>
    <property type="molecule type" value="Genomic_DNA"/>
</dbReference>
<name>A0A412ARE9_9FIRM</name>
<evidence type="ECO:0008006" key="3">
    <source>
        <dbReference type="Google" id="ProtNLM"/>
    </source>
</evidence>
<proteinExistence type="predicted"/>
<gene>
    <name evidence="1" type="ORF">DWY99_13990</name>
</gene>
<organism evidence="1 2">
    <name type="scientific">[Clostridium] leptum</name>
    <dbReference type="NCBI Taxonomy" id="1535"/>
    <lineage>
        <taxon>Bacteria</taxon>
        <taxon>Bacillati</taxon>
        <taxon>Bacillota</taxon>
        <taxon>Clostridia</taxon>
        <taxon>Eubacteriales</taxon>
        <taxon>Oscillospiraceae</taxon>
        <taxon>Oscillospiraceae incertae sedis</taxon>
    </lineage>
</organism>